<comment type="caution">
    <text evidence="2">The sequence shown here is derived from an EMBL/GenBank/DDBJ whole genome shotgun (WGS) entry which is preliminary data.</text>
</comment>
<dbReference type="EMBL" id="JAADJS010000002">
    <property type="protein sequence ID" value="NGX87656.1"/>
    <property type="molecule type" value="Genomic_DNA"/>
</dbReference>
<accession>A0A6M2B357</accession>
<feature type="domain" description="EAL" evidence="1">
    <location>
        <begin position="1"/>
        <end position="231"/>
    </location>
</feature>
<dbReference type="PANTHER" id="PTHR33121:SF78">
    <property type="entry name" value="CYCLIC DI-GMP PHOSPHODIESTERASE PDEH"/>
    <property type="match status" value="1"/>
</dbReference>
<dbReference type="Proteomes" id="UP000476696">
    <property type="component" value="Unassembled WGS sequence"/>
</dbReference>
<dbReference type="Pfam" id="PF00563">
    <property type="entry name" value="EAL"/>
    <property type="match status" value="1"/>
</dbReference>
<protein>
    <submittedName>
        <fullName evidence="2">EAL domain-containing protein</fullName>
    </submittedName>
</protein>
<evidence type="ECO:0000313" key="2">
    <source>
        <dbReference type="EMBL" id="NGX87656.1"/>
    </source>
</evidence>
<evidence type="ECO:0000313" key="3">
    <source>
        <dbReference type="Proteomes" id="UP000476696"/>
    </source>
</evidence>
<dbReference type="RefSeq" id="WP_165059109.1">
    <property type="nucleotide sequence ID" value="NZ_JAADJS010000002.1"/>
</dbReference>
<evidence type="ECO:0000259" key="1">
    <source>
        <dbReference type="PROSITE" id="PS50883"/>
    </source>
</evidence>
<sequence length="231" mass="26387">MQSVTRGYPGHIFEPIVTASGGLLGFELVRRSYKVENRSDSAGYEYNLSPEDKIKVFFNQVTLACINANIFTDNDFLLSVNIDYDIACHIVSNTALCHVLEQHRFIRLEVDQNFPEFTQEAPRKIIRSLSAFCTLWLDNFGAGNTSLSLVMNESFEYIKIDESFFWQHQGTQSFRKTIEHLTPYCQGVIVKGVENAQHVEYLTGSNIHAMQGVLWSSYNQEELIQSFFSNS</sequence>
<keyword evidence="3" id="KW-1185">Reference proteome</keyword>
<organism evidence="2 3">
    <name type="scientific">Rahnella contaminans</name>
    <dbReference type="NCBI Taxonomy" id="2703882"/>
    <lineage>
        <taxon>Bacteria</taxon>
        <taxon>Pseudomonadati</taxon>
        <taxon>Pseudomonadota</taxon>
        <taxon>Gammaproteobacteria</taxon>
        <taxon>Enterobacterales</taxon>
        <taxon>Yersiniaceae</taxon>
        <taxon>Rahnella</taxon>
    </lineage>
</organism>
<dbReference type="PANTHER" id="PTHR33121">
    <property type="entry name" value="CYCLIC DI-GMP PHOSPHODIESTERASE PDEF"/>
    <property type="match status" value="1"/>
</dbReference>
<gene>
    <name evidence="2" type="ORF">GW579_11235</name>
</gene>
<proteinExistence type="predicted"/>
<dbReference type="InterPro" id="IPR035919">
    <property type="entry name" value="EAL_sf"/>
</dbReference>
<dbReference type="InterPro" id="IPR050706">
    <property type="entry name" value="Cyclic-di-GMP_PDE-like"/>
</dbReference>
<dbReference type="PROSITE" id="PS50883">
    <property type="entry name" value="EAL"/>
    <property type="match status" value="1"/>
</dbReference>
<dbReference type="SUPFAM" id="SSF141868">
    <property type="entry name" value="EAL domain-like"/>
    <property type="match status" value="1"/>
</dbReference>
<dbReference type="GO" id="GO:0071111">
    <property type="term" value="F:cyclic-guanylate-specific phosphodiesterase activity"/>
    <property type="evidence" value="ECO:0007669"/>
    <property type="project" value="InterPro"/>
</dbReference>
<dbReference type="AlphaFoldDB" id="A0A6M2B357"/>
<dbReference type="SMART" id="SM00052">
    <property type="entry name" value="EAL"/>
    <property type="match status" value="1"/>
</dbReference>
<dbReference type="InterPro" id="IPR001633">
    <property type="entry name" value="EAL_dom"/>
</dbReference>
<reference evidence="2 3" key="2">
    <citation type="submission" date="2020-03" db="EMBL/GenBank/DDBJ databases">
        <title>Rahnella aceri sp. nov., isoated from traditional Jeju Makgeolli.</title>
        <authorList>
            <person name="Kim I.S."/>
            <person name="Jeon D."/>
        </authorList>
    </citation>
    <scope>NUCLEOTIDE SEQUENCE [LARGE SCALE GENOMIC DNA]</scope>
    <source>
        <strain evidence="2 3">Lac-M11</strain>
    </source>
</reference>
<reference evidence="2 3" key="1">
    <citation type="submission" date="2020-01" db="EMBL/GenBank/DDBJ databases">
        <authorList>
            <person name="Lee S.D."/>
        </authorList>
    </citation>
    <scope>NUCLEOTIDE SEQUENCE [LARGE SCALE GENOMIC DNA]</scope>
    <source>
        <strain evidence="2 3">Lac-M11</strain>
    </source>
</reference>
<dbReference type="Gene3D" id="3.20.20.450">
    <property type="entry name" value="EAL domain"/>
    <property type="match status" value="1"/>
</dbReference>
<name>A0A6M2B357_9GAMM</name>